<dbReference type="EC" id="3.1.4.11" evidence="1"/>
<name>A0A0L8ICG3_OCTBM</name>
<dbReference type="Pfam" id="PF00168">
    <property type="entry name" value="C2"/>
    <property type="match status" value="1"/>
</dbReference>
<dbReference type="GO" id="GO:0007265">
    <property type="term" value="P:Ras protein signal transduction"/>
    <property type="evidence" value="ECO:0007669"/>
    <property type="project" value="TreeGrafter"/>
</dbReference>
<dbReference type="PROSITE" id="PS50008">
    <property type="entry name" value="PIPLC_Y_DOMAIN"/>
    <property type="match status" value="1"/>
</dbReference>
<dbReference type="SUPFAM" id="SSF51695">
    <property type="entry name" value="PLC-like phosphodiesterases"/>
    <property type="match status" value="1"/>
</dbReference>
<gene>
    <name evidence="6" type="ORF">OCBIM_22019475mg</name>
</gene>
<dbReference type="SUPFAM" id="SSF54236">
    <property type="entry name" value="Ubiquitin-like"/>
    <property type="match status" value="2"/>
</dbReference>
<dbReference type="STRING" id="37653.A0A0L8ICG3"/>
<feature type="compositionally biased region" description="Low complexity" evidence="2">
    <location>
        <begin position="115"/>
        <end position="134"/>
    </location>
</feature>
<dbReference type="FunFam" id="3.10.20.90:FF:000238">
    <property type="entry name" value="Phosphoinositide phospholipase C"/>
    <property type="match status" value="1"/>
</dbReference>
<dbReference type="InterPro" id="IPR001192">
    <property type="entry name" value="PI-PLC_fam"/>
</dbReference>
<dbReference type="Gene3D" id="2.60.40.150">
    <property type="entry name" value="C2 domain"/>
    <property type="match status" value="1"/>
</dbReference>
<evidence type="ECO:0000259" key="3">
    <source>
        <dbReference type="PROSITE" id="PS50004"/>
    </source>
</evidence>
<keyword evidence="1" id="KW-0442">Lipid degradation</keyword>
<dbReference type="CDD" id="cd00275">
    <property type="entry name" value="C2_PLC_like"/>
    <property type="match status" value="1"/>
</dbReference>
<keyword evidence="1" id="KW-0443">Lipid metabolism</keyword>
<dbReference type="EMBL" id="KQ416011">
    <property type="protein sequence ID" value="KOF99132.1"/>
    <property type="molecule type" value="Genomic_DNA"/>
</dbReference>
<dbReference type="InterPro" id="IPR028398">
    <property type="entry name" value="PLC-epsilon1_RA2"/>
</dbReference>
<feature type="region of interest" description="Disordered" evidence="2">
    <location>
        <begin position="760"/>
        <end position="782"/>
    </location>
</feature>
<feature type="domain" description="Ras-associating" evidence="5">
    <location>
        <begin position="458"/>
        <end position="546"/>
    </location>
</feature>
<dbReference type="CDD" id="cd17114">
    <property type="entry name" value="RA_PLC-epsilon"/>
    <property type="match status" value="1"/>
</dbReference>
<feature type="domain" description="C2" evidence="3">
    <location>
        <begin position="257"/>
        <end position="381"/>
    </location>
</feature>
<sequence>MRRSVDSQGSQTPEQDEKSKHTRLRADSFGDISRQGIPRSSSFGEKNRPKTQPDLDWPIEDDMPEAKVILKSKQKKDSQIAKELSDLVVYTQAVKFRSLSVSPSTSVKQKKISSKKGILSSSHSGSPGSSASMSTVTEKSELNITPAMMRSRRGDQTPPAYLLSSMNENKSKALCRRCPNGLITHTEKQLMRTYPAGVRIDSSNFNPMQFWIFGIQMVALNYQTEDTAMALNTTLFEQNRKCGLVLKPEVMWDKNHVMYTRFSPFDKEFDGIHATVLTLHLISGQYVNPSLSAHTQVEVEIIGIPVDCTKHKTKVIQRNALNPIWNDVFNFQIMFVDLAFIRFLVIDTSTGHMVLQRIIPLKHLRPGYRHVRLRNPLNQPTELATLFIYSKLEEDQLDQCNNIDLNADILGKRRSLLAKVKDFSDVSKVDAGKDLSTNIVTTVGKQKRRMFIVTIFGLSTPDDYVILKISQDTSVCDAIALALLKAGKSEEKVANYVLVEEVQSGWERKDQEKPCTQRILDMSEKLLASQNKWKGSGKFILRKMSDDPSSRAWMTTMLTNEQKKKMDSTDDDSAVWDSEENMFLVCVYNVSPDQPYTVFKAPVSSTAQDIITQAMMKSRRINMCDPRDFVLVQELEVLFTSDTASSQRNSRTVQKCERHVLSNEDNVYQAQNEWKTFGKFILLHRNKVDDEFELCDNKKKKGSNYMGSLSRGTANIAKKIGSKRSGRAASSFDHSSLNSSDESLQKITRWPSPCTGDGSNFGGAAELSGSGSSLEKRSSHSVSRFKKISNKLNLKFK</sequence>
<dbReference type="GO" id="GO:0016042">
    <property type="term" value="P:lipid catabolic process"/>
    <property type="evidence" value="ECO:0007669"/>
    <property type="project" value="UniProtKB-KW"/>
</dbReference>
<proteinExistence type="predicted"/>
<dbReference type="PROSITE" id="PS50004">
    <property type="entry name" value="C2"/>
    <property type="match status" value="1"/>
</dbReference>
<dbReference type="InterPro" id="IPR035892">
    <property type="entry name" value="C2_domain_sf"/>
</dbReference>
<dbReference type="GO" id="GO:0051209">
    <property type="term" value="P:release of sequestered calcium ion into cytosol"/>
    <property type="evidence" value="ECO:0007669"/>
    <property type="project" value="TreeGrafter"/>
</dbReference>
<evidence type="ECO:0000313" key="6">
    <source>
        <dbReference type="EMBL" id="KOF99132.1"/>
    </source>
</evidence>
<organism evidence="6">
    <name type="scientific">Octopus bimaculoides</name>
    <name type="common">California two-spotted octopus</name>
    <dbReference type="NCBI Taxonomy" id="37653"/>
    <lineage>
        <taxon>Eukaryota</taxon>
        <taxon>Metazoa</taxon>
        <taxon>Spiralia</taxon>
        <taxon>Lophotrochozoa</taxon>
        <taxon>Mollusca</taxon>
        <taxon>Cephalopoda</taxon>
        <taxon>Coleoidea</taxon>
        <taxon>Octopodiformes</taxon>
        <taxon>Octopoda</taxon>
        <taxon>Incirrata</taxon>
        <taxon>Octopodidae</taxon>
        <taxon>Octopus</taxon>
    </lineage>
</organism>
<dbReference type="InterPro" id="IPR029071">
    <property type="entry name" value="Ubiquitin-like_domsf"/>
</dbReference>
<feature type="region of interest" description="Disordered" evidence="2">
    <location>
        <begin position="1"/>
        <end position="62"/>
    </location>
</feature>
<dbReference type="SMART" id="SM00314">
    <property type="entry name" value="RA"/>
    <property type="match status" value="2"/>
</dbReference>
<dbReference type="GO" id="GO:0048015">
    <property type="term" value="P:phosphatidylinositol-mediated signaling"/>
    <property type="evidence" value="ECO:0007669"/>
    <property type="project" value="TreeGrafter"/>
</dbReference>
<feature type="compositionally biased region" description="Basic and acidic residues" evidence="2">
    <location>
        <begin position="15"/>
        <end position="28"/>
    </location>
</feature>
<evidence type="ECO:0000259" key="5">
    <source>
        <dbReference type="PROSITE" id="PS50200"/>
    </source>
</evidence>
<accession>A0A0L8ICG3</accession>
<dbReference type="InterPro" id="IPR017946">
    <property type="entry name" value="PLC-like_Pdiesterase_TIM-brl"/>
</dbReference>
<dbReference type="GO" id="GO:0046488">
    <property type="term" value="P:phosphatidylinositol metabolic process"/>
    <property type="evidence" value="ECO:0007669"/>
    <property type="project" value="TreeGrafter"/>
</dbReference>
<dbReference type="Gene3D" id="3.20.20.190">
    <property type="entry name" value="Phosphatidylinositol (PI) phosphodiesterase"/>
    <property type="match status" value="1"/>
</dbReference>
<evidence type="ECO:0000259" key="4">
    <source>
        <dbReference type="PROSITE" id="PS50008"/>
    </source>
</evidence>
<dbReference type="FunFam" id="2.60.40.150:FF:000183">
    <property type="entry name" value="Phosphoinositide phospholipase C"/>
    <property type="match status" value="1"/>
</dbReference>
<feature type="compositionally biased region" description="Polar residues" evidence="2">
    <location>
        <begin position="1"/>
        <end position="13"/>
    </location>
</feature>
<dbReference type="PROSITE" id="PS50200">
    <property type="entry name" value="RA"/>
    <property type="match status" value="2"/>
</dbReference>
<evidence type="ECO:0000256" key="1">
    <source>
        <dbReference type="RuleBase" id="RU361133"/>
    </source>
</evidence>
<feature type="region of interest" description="Disordered" evidence="2">
    <location>
        <begin position="100"/>
        <end position="137"/>
    </location>
</feature>
<dbReference type="InterPro" id="IPR000008">
    <property type="entry name" value="C2_dom"/>
</dbReference>
<dbReference type="GO" id="GO:0004435">
    <property type="term" value="F:phosphatidylinositol-4,5-bisphosphate phospholipase C activity"/>
    <property type="evidence" value="ECO:0007669"/>
    <property type="project" value="UniProtKB-EC"/>
</dbReference>
<dbReference type="SUPFAM" id="SSF49562">
    <property type="entry name" value="C2 domain (Calcium/lipid-binding domain, CaLB)"/>
    <property type="match status" value="1"/>
</dbReference>
<dbReference type="AlphaFoldDB" id="A0A0L8ICG3"/>
<feature type="domain" description="PI-PLC Y-box" evidence="4">
    <location>
        <begin position="84"/>
        <end position="251"/>
    </location>
</feature>
<dbReference type="Gene3D" id="3.10.20.90">
    <property type="entry name" value="Phosphatidylinositol 3-kinase Catalytic Subunit, Chain A, domain 1"/>
    <property type="match status" value="2"/>
</dbReference>
<reference evidence="6" key="1">
    <citation type="submission" date="2015-07" db="EMBL/GenBank/DDBJ databases">
        <title>MeaNS - Measles Nucleotide Surveillance Program.</title>
        <authorList>
            <person name="Tran T."/>
            <person name="Druce J."/>
        </authorList>
    </citation>
    <scope>NUCLEOTIDE SEQUENCE</scope>
    <source>
        <strain evidence="6">UCB-OBI-ISO-001</strain>
        <tissue evidence="6">Gonad</tissue>
    </source>
</reference>
<evidence type="ECO:0000256" key="2">
    <source>
        <dbReference type="SAM" id="MobiDB-lite"/>
    </source>
</evidence>
<keyword evidence="1" id="KW-0378">Hydrolase</keyword>
<comment type="catalytic activity">
    <reaction evidence="1">
        <text>a 1,2-diacyl-sn-glycero-3-phospho-(1D-myo-inositol-4,5-bisphosphate) + H2O = 1D-myo-inositol 1,4,5-trisphosphate + a 1,2-diacyl-sn-glycerol + H(+)</text>
        <dbReference type="Rhea" id="RHEA:33179"/>
        <dbReference type="ChEBI" id="CHEBI:15377"/>
        <dbReference type="ChEBI" id="CHEBI:15378"/>
        <dbReference type="ChEBI" id="CHEBI:17815"/>
        <dbReference type="ChEBI" id="CHEBI:58456"/>
        <dbReference type="ChEBI" id="CHEBI:203600"/>
        <dbReference type="EC" id="3.1.4.11"/>
    </reaction>
</comment>
<dbReference type="Pfam" id="PF00387">
    <property type="entry name" value="PI-PLC-Y"/>
    <property type="match status" value="1"/>
</dbReference>
<dbReference type="PRINTS" id="PR00390">
    <property type="entry name" value="PHPHLIPASEC"/>
</dbReference>
<dbReference type="PANTHER" id="PTHR10336">
    <property type="entry name" value="PHOSPHOINOSITIDE-SPECIFIC PHOSPHOLIPASE C FAMILY PROTEIN"/>
    <property type="match status" value="1"/>
</dbReference>
<protein>
    <recommendedName>
        <fullName evidence="1">Phosphoinositide phospholipase C</fullName>
        <ecNumber evidence="1">3.1.4.11</ecNumber>
    </recommendedName>
</protein>
<dbReference type="Pfam" id="PF00788">
    <property type="entry name" value="RA"/>
    <property type="match status" value="2"/>
</dbReference>
<dbReference type="InterPro" id="IPR001711">
    <property type="entry name" value="PLipase_C_Pinositol-sp_Y"/>
</dbReference>
<dbReference type="SMART" id="SM00239">
    <property type="entry name" value="C2"/>
    <property type="match status" value="1"/>
</dbReference>
<feature type="domain" description="Ras-associating" evidence="5">
    <location>
        <begin position="589"/>
        <end position="687"/>
    </location>
</feature>
<dbReference type="GO" id="GO:0007186">
    <property type="term" value="P:G protein-coupled receptor signaling pathway"/>
    <property type="evidence" value="ECO:0007669"/>
    <property type="project" value="TreeGrafter"/>
</dbReference>
<dbReference type="OrthoDB" id="269822at2759"/>
<feature type="compositionally biased region" description="Low complexity" evidence="2">
    <location>
        <begin position="762"/>
        <end position="773"/>
    </location>
</feature>
<dbReference type="CDD" id="cd01780">
    <property type="entry name" value="RA2_PLC-epsilon"/>
    <property type="match status" value="1"/>
</dbReference>
<dbReference type="SMART" id="SM00149">
    <property type="entry name" value="PLCYc"/>
    <property type="match status" value="1"/>
</dbReference>
<dbReference type="InterPro" id="IPR000159">
    <property type="entry name" value="RA_dom"/>
</dbReference>
<dbReference type="PANTHER" id="PTHR10336:SF6">
    <property type="entry name" value="1-PHOSPHATIDYLINOSITOL 4,5-BISPHOSPHATE PHOSPHODIESTERASE EPSILON-1"/>
    <property type="match status" value="1"/>
</dbReference>